<dbReference type="PROSITE" id="PS01042">
    <property type="entry name" value="HOMOSER_DHGENASE"/>
    <property type="match status" value="1"/>
</dbReference>
<dbReference type="InterPro" id="IPR019811">
    <property type="entry name" value="HDH_CS"/>
</dbReference>
<dbReference type="InterPro" id="IPR001342">
    <property type="entry name" value="HDH_cat"/>
</dbReference>
<evidence type="ECO:0000256" key="11">
    <source>
        <dbReference type="ARBA" id="ARBA00023167"/>
    </source>
</evidence>
<keyword evidence="7 13" id="KW-0028">Amino-acid biosynthesis</keyword>
<evidence type="ECO:0000256" key="10">
    <source>
        <dbReference type="ARBA" id="ARBA00023002"/>
    </source>
</evidence>
<dbReference type="PANTHER" id="PTHR43331">
    <property type="entry name" value="HOMOSERINE DEHYDROGENASE"/>
    <property type="match status" value="1"/>
</dbReference>
<accession>A0ABY4CQD2</accession>
<proteinExistence type="inferred from homology"/>
<dbReference type="Pfam" id="PF00742">
    <property type="entry name" value="Homoserine_dh"/>
    <property type="match status" value="1"/>
</dbReference>
<dbReference type="SUPFAM" id="SSF55021">
    <property type="entry name" value="ACT-like"/>
    <property type="match status" value="1"/>
</dbReference>
<evidence type="ECO:0000256" key="8">
    <source>
        <dbReference type="ARBA" id="ARBA00022697"/>
    </source>
</evidence>
<name>A0ABY4CQD2_9BACL</name>
<dbReference type="Gene3D" id="3.40.50.720">
    <property type="entry name" value="NAD(P)-binding Rossmann-like Domain"/>
    <property type="match status" value="1"/>
</dbReference>
<keyword evidence="10 13" id="KW-0560">Oxidoreductase</keyword>
<dbReference type="EC" id="1.1.1.3" evidence="5 13"/>
<dbReference type="PANTHER" id="PTHR43331:SF1">
    <property type="entry name" value="HOMOSERINE DEHYDROGENASE"/>
    <property type="match status" value="1"/>
</dbReference>
<keyword evidence="8 13" id="KW-0791">Threonine biosynthesis</keyword>
<evidence type="ECO:0000259" key="15">
    <source>
        <dbReference type="PROSITE" id="PS51671"/>
    </source>
</evidence>
<evidence type="ECO:0000256" key="13">
    <source>
        <dbReference type="RuleBase" id="RU000579"/>
    </source>
</evidence>
<evidence type="ECO:0000256" key="2">
    <source>
        <dbReference type="ARBA" id="ARBA00005056"/>
    </source>
</evidence>
<evidence type="ECO:0000256" key="7">
    <source>
        <dbReference type="ARBA" id="ARBA00022605"/>
    </source>
</evidence>
<sequence length="427" mass="45637">MQETIKVGLMGLGTVGSGVYQVLNENGSEIALRASGPIEIAKILVRDMEKERAIRVPGQLFTTDPYELVNDPEIDVIVEVMGGFENTLEILLAAIERKKSVVTANKDLIAVHGHELMDKAANAGVDFLFEASVAGGIPIIRPLIHCLAGNRIEEIMGIINGTTNFILSKMTNEKVSFAAALQEAQELGYAEADPTSDVEGLDAARKIAILASLAFNSQVTFSDVTVKGISSVTDRDVMYADQLGYVVKLIARAREVDGEIEAIVRPTFVPKDHPLAAVGGAYNAVFVKGNAVGEAMFHGLGAGSLPTASAVVGDIIEAVRNIHAGVRGKVLATSYHEKPIRSEAESVGKHYIRLVANDKPGVLGTIAAIFGETHVSIESMVQRKHDGNSAELVFVTHDVRYGDLQNALAMLSSHTTVTQVHQVLQVI</sequence>
<dbReference type="Proteomes" id="UP000830167">
    <property type="component" value="Chromosome"/>
</dbReference>
<comment type="pathway">
    <text evidence="2 13">Amino-acid biosynthesis; L-threonine biosynthesis; L-threonine from L-aspartate: step 3/5.</text>
</comment>
<protein>
    <recommendedName>
        <fullName evidence="6 13">Homoserine dehydrogenase</fullName>
        <ecNumber evidence="5 13">1.1.1.3</ecNumber>
    </recommendedName>
</protein>
<evidence type="ECO:0000256" key="1">
    <source>
        <dbReference type="ARBA" id="ARBA00001920"/>
    </source>
</evidence>
<dbReference type="RefSeq" id="WP_347439372.1">
    <property type="nucleotide sequence ID" value="NZ_CP089291.1"/>
</dbReference>
<evidence type="ECO:0000313" key="16">
    <source>
        <dbReference type="EMBL" id="UOF92702.1"/>
    </source>
</evidence>
<evidence type="ECO:0000256" key="12">
    <source>
        <dbReference type="ARBA" id="ARBA00048841"/>
    </source>
</evidence>
<dbReference type="NCBIfam" id="NF004976">
    <property type="entry name" value="PRK06349.1"/>
    <property type="match status" value="1"/>
</dbReference>
<gene>
    <name evidence="16" type="ORF">LSG31_11360</name>
</gene>
<dbReference type="Gene3D" id="3.30.70.260">
    <property type="match status" value="1"/>
</dbReference>
<keyword evidence="11 13" id="KW-0486">Methionine biosynthesis</keyword>
<dbReference type="Gene3D" id="3.30.360.10">
    <property type="entry name" value="Dihydrodipicolinate Reductase, domain 2"/>
    <property type="match status" value="1"/>
</dbReference>
<dbReference type="PROSITE" id="PS51671">
    <property type="entry name" value="ACT"/>
    <property type="match status" value="1"/>
</dbReference>
<dbReference type="PIRSF" id="PIRSF000098">
    <property type="entry name" value="Homoser_dehydrog"/>
    <property type="match status" value="1"/>
</dbReference>
<dbReference type="SUPFAM" id="SSF55347">
    <property type="entry name" value="Glyceraldehyde-3-phosphate dehydrogenase-like, C-terminal domain"/>
    <property type="match status" value="1"/>
</dbReference>
<organism evidence="16 17">
    <name type="scientific">Fodinisporobacter ferrooxydans</name>
    <dbReference type="NCBI Taxonomy" id="2901836"/>
    <lineage>
        <taxon>Bacteria</taxon>
        <taxon>Bacillati</taxon>
        <taxon>Bacillota</taxon>
        <taxon>Bacilli</taxon>
        <taxon>Bacillales</taxon>
        <taxon>Alicyclobacillaceae</taxon>
        <taxon>Fodinisporobacter</taxon>
    </lineage>
</organism>
<comment type="catalytic activity">
    <reaction evidence="12">
        <text>L-homoserine + NADP(+) = L-aspartate 4-semialdehyde + NADPH + H(+)</text>
        <dbReference type="Rhea" id="RHEA:15761"/>
        <dbReference type="ChEBI" id="CHEBI:15378"/>
        <dbReference type="ChEBI" id="CHEBI:57476"/>
        <dbReference type="ChEBI" id="CHEBI:57783"/>
        <dbReference type="ChEBI" id="CHEBI:58349"/>
        <dbReference type="ChEBI" id="CHEBI:537519"/>
        <dbReference type="EC" id="1.1.1.3"/>
    </reaction>
    <physiologicalReaction direction="right-to-left" evidence="12">
        <dbReference type="Rhea" id="RHEA:15763"/>
    </physiologicalReaction>
</comment>
<dbReference type="Pfam" id="PF01842">
    <property type="entry name" value="ACT"/>
    <property type="match status" value="1"/>
</dbReference>
<comment type="cofactor">
    <cofactor evidence="1">
        <name>a metal cation</name>
        <dbReference type="ChEBI" id="CHEBI:25213"/>
    </cofactor>
</comment>
<dbReference type="CDD" id="cd04881">
    <property type="entry name" value="ACT_HSDH-Hom"/>
    <property type="match status" value="1"/>
</dbReference>
<keyword evidence="17" id="KW-1185">Reference proteome</keyword>
<evidence type="ECO:0000256" key="14">
    <source>
        <dbReference type="RuleBase" id="RU004171"/>
    </source>
</evidence>
<dbReference type="SUPFAM" id="SSF51735">
    <property type="entry name" value="NAD(P)-binding Rossmann-fold domains"/>
    <property type="match status" value="1"/>
</dbReference>
<keyword evidence="9 13" id="KW-0521">NADP</keyword>
<evidence type="ECO:0000313" key="17">
    <source>
        <dbReference type="Proteomes" id="UP000830167"/>
    </source>
</evidence>
<dbReference type="Pfam" id="PF03447">
    <property type="entry name" value="NAD_binding_3"/>
    <property type="match status" value="1"/>
</dbReference>
<dbReference type="InterPro" id="IPR045865">
    <property type="entry name" value="ACT-like_dom_sf"/>
</dbReference>
<dbReference type="InterPro" id="IPR002912">
    <property type="entry name" value="ACT_dom"/>
</dbReference>
<evidence type="ECO:0000256" key="9">
    <source>
        <dbReference type="ARBA" id="ARBA00022857"/>
    </source>
</evidence>
<dbReference type="InterPro" id="IPR005106">
    <property type="entry name" value="Asp/hSer_DH_NAD-bd"/>
</dbReference>
<evidence type="ECO:0000256" key="4">
    <source>
        <dbReference type="ARBA" id="ARBA00006753"/>
    </source>
</evidence>
<reference evidence="16" key="1">
    <citation type="submission" date="2021-12" db="EMBL/GenBank/DDBJ databases">
        <title>Alicyclobacillaceae gen. nov., sp. nov., isolated from chalcocite enrichment system.</title>
        <authorList>
            <person name="Jiang Z."/>
        </authorList>
    </citation>
    <scope>NUCLEOTIDE SEQUENCE</scope>
    <source>
        <strain evidence="16">MYW30-H2</strain>
    </source>
</reference>
<evidence type="ECO:0000256" key="6">
    <source>
        <dbReference type="ARBA" id="ARBA00013376"/>
    </source>
</evidence>
<dbReference type="EMBL" id="CP089291">
    <property type="protein sequence ID" value="UOF92702.1"/>
    <property type="molecule type" value="Genomic_DNA"/>
</dbReference>
<dbReference type="InterPro" id="IPR036291">
    <property type="entry name" value="NAD(P)-bd_dom_sf"/>
</dbReference>
<dbReference type="InterPro" id="IPR016204">
    <property type="entry name" value="HDH"/>
</dbReference>
<comment type="pathway">
    <text evidence="3 13">Amino-acid biosynthesis; L-methionine biosynthesis via de novo pathway; L-homoserine from L-aspartate: step 3/3.</text>
</comment>
<feature type="domain" description="ACT" evidence="15">
    <location>
        <begin position="351"/>
        <end position="425"/>
    </location>
</feature>
<comment type="similarity">
    <text evidence="4 14">Belongs to the homoserine dehydrogenase family.</text>
</comment>
<evidence type="ECO:0000256" key="3">
    <source>
        <dbReference type="ARBA" id="ARBA00005062"/>
    </source>
</evidence>
<evidence type="ECO:0000256" key="5">
    <source>
        <dbReference type="ARBA" id="ARBA00013213"/>
    </source>
</evidence>